<gene>
    <name evidence="2" type="ORF">VITISV_027995</name>
</gene>
<dbReference type="ExpressionAtlas" id="A5B367">
    <property type="expression patterns" value="baseline and differential"/>
</dbReference>
<keyword evidence="1" id="KW-0175">Coiled coil</keyword>
<feature type="coiled-coil region" evidence="1">
    <location>
        <begin position="59"/>
        <end position="121"/>
    </location>
</feature>
<dbReference type="EMBL" id="AM445006">
    <property type="protein sequence ID" value="CAN74111.1"/>
    <property type="molecule type" value="Genomic_DNA"/>
</dbReference>
<reference evidence="2" key="1">
    <citation type="journal article" date="2007" name="PLoS ONE">
        <title>The first genome sequence of an elite grapevine cultivar (Pinot noir Vitis vinifera L.): coping with a highly heterozygous genome.</title>
        <authorList>
            <person name="Velasco R."/>
            <person name="Zharkikh A."/>
            <person name="Troggio M."/>
            <person name="Cartwright D.A."/>
            <person name="Cestaro A."/>
            <person name="Pruss D."/>
            <person name="Pindo M."/>
            <person name="FitzGerald L.M."/>
            <person name="Vezzulli S."/>
            <person name="Reid J."/>
            <person name="Malacarne G."/>
            <person name="Iliev D."/>
            <person name="Coppola G."/>
            <person name="Wardell B."/>
            <person name="Micheletti D."/>
            <person name="Macalma T."/>
            <person name="Facci M."/>
            <person name="Mitchell J.T."/>
            <person name="Perazzolli M."/>
            <person name="Eldredge G."/>
            <person name="Gatto P."/>
            <person name="Oyzerski R."/>
            <person name="Moretto M."/>
            <person name="Gutin N."/>
            <person name="Stefanini M."/>
            <person name="Chen Y."/>
            <person name="Segala C."/>
            <person name="Davenport C."/>
            <person name="Dematte L."/>
            <person name="Mraz A."/>
            <person name="Battilana J."/>
            <person name="Stormo K."/>
            <person name="Costa F."/>
            <person name="Tao Q."/>
            <person name="Si-Ammour A."/>
            <person name="Harkins T."/>
            <person name="Lackey A."/>
            <person name="Perbost C."/>
            <person name="Taillon B."/>
            <person name="Stella A."/>
            <person name="Solovyev V."/>
            <person name="Fawcett J.A."/>
            <person name="Sterck L."/>
            <person name="Vandepoele K."/>
            <person name="Grando S.M."/>
            <person name="Toppo S."/>
            <person name="Moser C."/>
            <person name="Lanchbury J."/>
            <person name="Bogden R."/>
            <person name="Skolnick M."/>
            <person name="Sgaramella V."/>
            <person name="Bhatnagar S.K."/>
            <person name="Fontana P."/>
            <person name="Gutin A."/>
            <person name="Van de Peer Y."/>
            <person name="Salamini F."/>
            <person name="Viola R."/>
        </authorList>
    </citation>
    <scope>NUCLEOTIDE SEQUENCE</scope>
</reference>
<dbReference type="AlphaFoldDB" id="A5B367"/>
<dbReference type="GO" id="GO:0007059">
    <property type="term" value="P:chromosome segregation"/>
    <property type="evidence" value="ECO:0007669"/>
    <property type="project" value="InterPro"/>
</dbReference>
<dbReference type="PANTHER" id="PTHR14281:SF0">
    <property type="entry name" value="KINETOCHORE PROTEIN SPC25"/>
    <property type="match status" value="1"/>
</dbReference>
<name>A5B367_VITVI</name>
<evidence type="ECO:0000313" key="2">
    <source>
        <dbReference type="EMBL" id="CAN74111.1"/>
    </source>
</evidence>
<protein>
    <submittedName>
        <fullName evidence="2">Uncharacterized protein</fullName>
    </submittedName>
</protein>
<evidence type="ECO:0000256" key="1">
    <source>
        <dbReference type="SAM" id="Coils"/>
    </source>
</evidence>
<accession>A5B367</accession>
<sequence length="172" mass="19690">MQSKVEQSARTKMQELRLICDKEIPIQQQKIDSAVLSFRRSLETLQSKAHKTVENQVKLGKLKAQLREVEDDLVKALAVKTRKEAKKMAIMDSISATKAKIEELKRIVEEHKARKDQCAAIISQQDIDRITVESPSTRRLEIPLRSFYRATISTLIARPSPVCLENILNIPW</sequence>
<dbReference type="PANTHER" id="PTHR14281">
    <property type="entry name" value="KINETOCHORE PROTEIN SPC25-RELATED"/>
    <property type="match status" value="1"/>
</dbReference>
<organism evidence="2">
    <name type="scientific">Vitis vinifera</name>
    <name type="common">Grape</name>
    <dbReference type="NCBI Taxonomy" id="29760"/>
    <lineage>
        <taxon>Eukaryota</taxon>
        <taxon>Viridiplantae</taxon>
        <taxon>Streptophyta</taxon>
        <taxon>Embryophyta</taxon>
        <taxon>Tracheophyta</taxon>
        <taxon>Spermatophyta</taxon>
        <taxon>Magnoliopsida</taxon>
        <taxon>eudicotyledons</taxon>
        <taxon>Gunneridae</taxon>
        <taxon>Pentapetalae</taxon>
        <taxon>rosids</taxon>
        <taxon>Vitales</taxon>
        <taxon>Vitaceae</taxon>
        <taxon>Viteae</taxon>
        <taxon>Vitis</taxon>
    </lineage>
</organism>
<proteinExistence type="predicted"/>
<dbReference type="GO" id="GO:0031262">
    <property type="term" value="C:Ndc80 complex"/>
    <property type="evidence" value="ECO:0007669"/>
    <property type="project" value="InterPro"/>
</dbReference>
<dbReference type="InterPro" id="IPR045143">
    <property type="entry name" value="Spc25"/>
</dbReference>